<keyword evidence="2" id="KW-1185">Reference proteome</keyword>
<reference evidence="1 2" key="1">
    <citation type="journal article" date="2023" name="Nucleic Acids Res.">
        <title>The hologenome of Daphnia magna reveals possible DNA methylation and microbiome-mediated evolution of the host genome.</title>
        <authorList>
            <person name="Chaturvedi A."/>
            <person name="Li X."/>
            <person name="Dhandapani V."/>
            <person name="Marshall H."/>
            <person name="Kissane S."/>
            <person name="Cuenca-Cambronero M."/>
            <person name="Asole G."/>
            <person name="Calvet F."/>
            <person name="Ruiz-Romero M."/>
            <person name="Marangio P."/>
            <person name="Guigo R."/>
            <person name="Rago D."/>
            <person name="Mirbahai L."/>
            <person name="Eastwood N."/>
            <person name="Colbourne J.K."/>
            <person name="Zhou J."/>
            <person name="Mallon E."/>
            <person name="Orsini L."/>
        </authorList>
    </citation>
    <scope>NUCLEOTIDE SEQUENCE [LARGE SCALE GENOMIC DNA]</scope>
    <source>
        <strain evidence="1">LRV0_1</strain>
    </source>
</reference>
<proteinExistence type="predicted"/>
<gene>
    <name evidence="1" type="ORF">OUZ56_005371</name>
</gene>
<organism evidence="1 2">
    <name type="scientific">Daphnia magna</name>
    <dbReference type="NCBI Taxonomy" id="35525"/>
    <lineage>
        <taxon>Eukaryota</taxon>
        <taxon>Metazoa</taxon>
        <taxon>Ecdysozoa</taxon>
        <taxon>Arthropoda</taxon>
        <taxon>Crustacea</taxon>
        <taxon>Branchiopoda</taxon>
        <taxon>Diplostraca</taxon>
        <taxon>Cladocera</taxon>
        <taxon>Anomopoda</taxon>
        <taxon>Daphniidae</taxon>
        <taxon>Daphnia</taxon>
    </lineage>
</organism>
<accession>A0ABQ9YSL7</accession>
<name>A0ABQ9YSL7_9CRUS</name>
<evidence type="ECO:0000313" key="1">
    <source>
        <dbReference type="EMBL" id="KAK4003614.1"/>
    </source>
</evidence>
<evidence type="ECO:0000313" key="2">
    <source>
        <dbReference type="Proteomes" id="UP001234178"/>
    </source>
</evidence>
<protein>
    <submittedName>
        <fullName evidence="1">Uncharacterized protein</fullName>
    </submittedName>
</protein>
<dbReference type="EMBL" id="JAOYFB010000001">
    <property type="protein sequence ID" value="KAK4003614.1"/>
    <property type="molecule type" value="Genomic_DNA"/>
</dbReference>
<dbReference type="Proteomes" id="UP001234178">
    <property type="component" value="Unassembled WGS sequence"/>
</dbReference>
<comment type="caution">
    <text evidence="1">The sequence shown here is derived from an EMBL/GenBank/DDBJ whole genome shotgun (WGS) entry which is preliminary data.</text>
</comment>
<sequence>MKCLVSENKKQRDRYIGKRFSLDNMVMEAARKQKLIEKPSSTGGLANAYFSFRVKLQPKIGDDHSSRKLVSLAHLRRRQLLFGLA</sequence>